<comment type="similarity">
    <text evidence="1">Belongs to the pecanex family.</text>
</comment>
<gene>
    <name evidence="3" type="ORF">TELCIR_13837</name>
</gene>
<evidence type="ECO:0000313" key="4">
    <source>
        <dbReference type="Proteomes" id="UP000230423"/>
    </source>
</evidence>
<dbReference type="GO" id="GO:0005783">
    <property type="term" value="C:endoplasmic reticulum"/>
    <property type="evidence" value="ECO:0007669"/>
    <property type="project" value="TreeGrafter"/>
</dbReference>
<proteinExistence type="inferred from homology"/>
<dbReference type="Proteomes" id="UP000230423">
    <property type="component" value="Unassembled WGS sequence"/>
</dbReference>
<dbReference type="InterPro" id="IPR039797">
    <property type="entry name" value="Pecanex"/>
</dbReference>
<dbReference type="GO" id="GO:0016020">
    <property type="term" value="C:membrane"/>
    <property type="evidence" value="ECO:0007669"/>
    <property type="project" value="UniProtKB-SubCell"/>
</dbReference>
<sequence length="668" mass="72867">MTVTTHIAEILRQGIWASLTGGWYYEPSHSIFCNTVHLYLWLVLLIIPLVVGLVTSGAFSLSLLVGYTCFIGVLFAILKTLVSRVHVVFDTSEPIITTKVLSDTDNATRNDGEIVEQEEEDGLEMVEMQEIRRRITDSELVINHPREDSDEDAKDKVIEVQDIAIVEEAPNHDSETELSLEESNGDSTDSSTKRELSSAMARKMSEPVMTSDGRKRENESDVLYSTVRRANSSLEASSRPTEKGMLSQASLDQARQSTHKSYPSKMSSAEEFHTDGLKARAAKKDEVIGPLTDVGVSSINDKSSSMSVELANDDGFGTQAKITDDAVPSTSGWYPVVVSLGEADQPKATSISKAPDERASGADIKVEITKFLEELIEKHPETLDVIENVRQSRLGRSSVPHRVPQMFRLHGAPTRRRSSSSSVAGLSDMALRDGTHVAAGHEDTSQGAVHSFQDNDGMWWTYAFDEHGVGTAQPLGSGRALMELLQSTQDAPTGRSRLDVLPESAYASSDEDGEPCSSRNAGNLPGLSVGSTSTRRQMVSFANVASRLRAAVRQSDGLAIGTDGLESSASHLTRSILDRRDLRPREDSGPPFQIQENFLARLDSGSSAGGGMSSRFRFLSELGLAVLPTVPLDYAAPPARRTSSVKKSYYYKMKVFPKTNKSFKLKVS</sequence>
<keyword evidence="1" id="KW-0812">Transmembrane</keyword>
<evidence type="ECO:0000256" key="2">
    <source>
        <dbReference type="SAM" id="MobiDB-lite"/>
    </source>
</evidence>
<keyword evidence="1" id="KW-0472">Membrane</keyword>
<dbReference type="OrthoDB" id="10037631at2759"/>
<feature type="compositionally biased region" description="Polar residues" evidence="2">
    <location>
        <begin position="228"/>
        <end position="239"/>
    </location>
</feature>
<feature type="region of interest" description="Disordered" evidence="2">
    <location>
        <begin position="505"/>
        <end position="531"/>
    </location>
</feature>
<reference evidence="3 4" key="1">
    <citation type="submission" date="2015-09" db="EMBL/GenBank/DDBJ databases">
        <title>Draft genome of the parasitic nematode Teladorsagia circumcincta isolate WARC Sus (inbred).</title>
        <authorList>
            <person name="Mitreva M."/>
        </authorList>
    </citation>
    <scope>NUCLEOTIDE SEQUENCE [LARGE SCALE GENOMIC DNA]</scope>
    <source>
        <strain evidence="3 4">S</strain>
    </source>
</reference>
<dbReference type="EMBL" id="KZ349823">
    <property type="protein sequence ID" value="PIO64530.1"/>
    <property type="molecule type" value="Genomic_DNA"/>
</dbReference>
<feature type="region of interest" description="Disordered" evidence="2">
    <location>
        <begin position="165"/>
        <end position="270"/>
    </location>
</feature>
<accession>A0A2G9U4T9</accession>
<comment type="subcellular location">
    <subcellularLocation>
        <location evidence="1">Membrane</location>
        <topology evidence="1">Multi-pass membrane protein</topology>
    </subcellularLocation>
</comment>
<comment type="caution">
    <text evidence="1">Lacks conserved residue(s) required for the propagation of feature annotation.</text>
</comment>
<evidence type="ECO:0000256" key="1">
    <source>
        <dbReference type="RuleBase" id="RU367089"/>
    </source>
</evidence>
<evidence type="ECO:0000313" key="3">
    <source>
        <dbReference type="EMBL" id="PIO64530.1"/>
    </source>
</evidence>
<organism evidence="3 4">
    <name type="scientific">Teladorsagia circumcincta</name>
    <name type="common">Brown stomach worm</name>
    <name type="synonym">Ostertagia circumcincta</name>
    <dbReference type="NCBI Taxonomy" id="45464"/>
    <lineage>
        <taxon>Eukaryota</taxon>
        <taxon>Metazoa</taxon>
        <taxon>Ecdysozoa</taxon>
        <taxon>Nematoda</taxon>
        <taxon>Chromadorea</taxon>
        <taxon>Rhabditida</taxon>
        <taxon>Rhabditina</taxon>
        <taxon>Rhabditomorpha</taxon>
        <taxon>Strongyloidea</taxon>
        <taxon>Trichostrongylidae</taxon>
        <taxon>Teladorsagia</taxon>
    </lineage>
</organism>
<dbReference type="PANTHER" id="PTHR12372:SF7">
    <property type="entry name" value="PROTEIN PECANEX"/>
    <property type="match status" value="1"/>
</dbReference>
<feature type="transmembrane region" description="Helical" evidence="1">
    <location>
        <begin position="36"/>
        <end position="54"/>
    </location>
</feature>
<dbReference type="PANTHER" id="PTHR12372">
    <property type="entry name" value="PECANEX"/>
    <property type="match status" value="1"/>
</dbReference>
<feature type="compositionally biased region" description="Polar residues" evidence="2">
    <location>
        <begin position="247"/>
        <end position="267"/>
    </location>
</feature>
<keyword evidence="1" id="KW-1133">Transmembrane helix</keyword>
<protein>
    <recommendedName>
        <fullName evidence="1">Pecanex-like protein</fullName>
    </recommendedName>
</protein>
<keyword evidence="4" id="KW-1185">Reference proteome</keyword>
<dbReference type="GO" id="GO:0007029">
    <property type="term" value="P:endoplasmic reticulum organization"/>
    <property type="evidence" value="ECO:0007669"/>
    <property type="project" value="TreeGrafter"/>
</dbReference>
<feature type="transmembrane region" description="Helical" evidence="1">
    <location>
        <begin position="61"/>
        <end position="82"/>
    </location>
</feature>
<dbReference type="AlphaFoldDB" id="A0A2G9U4T9"/>
<name>A0A2G9U4T9_TELCI</name>